<protein>
    <submittedName>
        <fullName evidence="1">Uncharacterized protein</fullName>
    </submittedName>
</protein>
<accession>A0ACD3AMW3</accession>
<proteinExistence type="predicted"/>
<organism evidence="1 2">
    <name type="scientific">Pluteus cervinus</name>
    <dbReference type="NCBI Taxonomy" id="181527"/>
    <lineage>
        <taxon>Eukaryota</taxon>
        <taxon>Fungi</taxon>
        <taxon>Dikarya</taxon>
        <taxon>Basidiomycota</taxon>
        <taxon>Agaricomycotina</taxon>
        <taxon>Agaricomycetes</taxon>
        <taxon>Agaricomycetidae</taxon>
        <taxon>Agaricales</taxon>
        <taxon>Pluteineae</taxon>
        <taxon>Pluteaceae</taxon>
        <taxon>Pluteus</taxon>
    </lineage>
</organism>
<keyword evidence="2" id="KW-1185">Reference proteome</keyword>
<dbReference type="Proteomes" id="UP000308600">
    <property type="component" value="Unassembled WGS sequence"/>
</dbReference>
<reference evidence="1 2" key="1">
    <citation type="journal article" date="2019" name="Nat. Ecol. Evol.">
        <title>Megaphylogeny resolves global patterns of mushroom evolution.</title>
        <authorList>
            <person name="Varga T."/>
            <person name="Krizsan K."/>
            <person name="Foldi C."/>
            <person name="Dima B."/>
            <person name="Sanchez-Garcia M."/>
            <person name="Sanchez-Ramirez S."/>
            <person name="Szollosi G.J."/>
            <person name="Szarkandi J.G."/>
            <person name="Papp V."/>
            <person name="Albert L."/>
            <person name="Andreopoulos W."/>
            <person name="Angelini C."/>
            <person name="Antonin V."/>
            <person name="Barry K.W."/>
            <person name="Bougher N.L."/>
            <person name="Buchanan P."/>
            <person name="Buyck B."/>
            <person name="Bense V."/>
            <person name="Catcheside P."/>
            <person name="Chovatia M."/>
            <person name="Cooper J."/>
            <person name="Damon W."/>
            <person name="Desjardin D."/>
            <person name="Finy P."/>
            <person name="Geml J."/>
            <person name="Haridas S."/>
            <person name="Hughes K."/>
            <person name="Justo A."/>
            <person name="Karasinski D."/>
            <person name="Kautmanova I."/>
            <person name="Kiss B."/>
            <person name="Kocsube S."/>
            <person name="Kotiranta H."/>
            <person name="LaButti K.M."/>
            <person name="Lechner B.E."/>
            <person name="Liimatainen K."/>
            <person name="Lipzen A."/>
            <person name="Lukacs Z."/>
            <person name="Mihaltcheva S."/>
            <person name="Morgado L.N."/>
            <person name="Niskanen T."/>
            <person name="Noordeloos M.E."/>
            <person name="Ohm R.A."/>
            <person name="Ortiz-Santana B."/>
            <person name="Ovrebo C."/>
            <person name="Racz N."/>
            <person name="Riley R."/>
            <person name="Savchenko A."/>
            <person name="Shiryaev A."/>
            <person name="Soop K."/>
            <person name="Spirin V."/>
            <person name="Szebenyi C."/>
            <person name="Tomsovsky M."/>
            <person name="Tulloss R.E."/>
            <person name="Uehling J."/>
            <person name="Grigoriev I.V."/>
            <person name="Vagvolgyi C."/>
            <person name="Papp T."/>
            <person name="Martin F.M."/>
            <person name="Miettinen O."/>
            <person name="Hibbett D.S."/>
            <person name="Nagy L.G."/>
        </authorList>
    </citation>
    <scope>NUCLEOTIDE SEQUENCE [LARGE SCALE GENOMIC DNA]</scope>
    <source>
        <strain evidence="1 2">NL-1719</strain>
    </source>
</reference>
<sequence length="301" mass="32578">MPPRSVRVRPTHFLALPLHNHPTLRTRVASFQNALLAQSPGVPGLDKSIVIDPRRMHFTLGVMALELEGPQSTTVEDALRLLESIQPQISEDIGVGLGGVDVELDEMDVFNFDKVKGDENGVYANVLFVGPSRDAKRKEGGKRLIKLTDLVHQTFKQAGYVTDPRPLKLHCTLLNTSHRRRPSPRQAFRYTSILESPACSLLFTPPDSPSPSTTTTTSTHPTTSPTTTTHPSTSSTSLPTAALPTAALPTSALPTTALSTHPPKPIPIHLGTFNISSIELWKMGSHGENNEYVSCGGISFG</sequence>
<evidence type="ECO:0000313" key="2">
    <source>
        <dbReference type="Proteomes" id="UP000308600"/>
    </source>
</evidence>
<dbReference type="EMBL" id="ML208390">
    <property type="protein sequence ID" value="TFK66942.1"/>
    <property type="molecule type" value="Genomic_DNA"/>
</dbReference>
<evidence type="ECO:0000313" key="1">
    <source>
        <dbReference type="EMBL" id="TFK66942.1"/>
    </source>
</evidence>
<gene>
    <name evidence="1" type="ORF">BDN72DRAFT_961392</name>
</gene>
<name>A0ACD3AMW3_9AGAR</name>